<accession>A0A502CL10</accession>
<reference evidence="1 2" key="1">
    <citation type="journal article" date="2019" name="Environ. Microbiol.">
        <title>Species interactions and distinct microbial communities in high Arctic permafrost affected cryosols are associated with the CH4 and CO2 gas fluxes.</title>
        <authorList>
            <person name="Altshuler I."/>
            <person name="Hamel J."/>
            <person name="Turney S."/>
            <person name="Magnuson E."/>
            <person name="Levesque R."/>
            <person name="Greer C."/>
            <person name="Whyte L.G."/>
        </authorList>
    </citation>
    <scope>NUCLEOTIDE SEQUENCE [LARGE SCALE GENOMIC DNA]</scope>
    <source>
        <strain evidence="1 2">S5.1</strain>
    </source>
</reference>
<keyword evidence="2" id="KW-1185">Reference proteome</keyword>
<dbReference type="AlphaFoldDB" id="A0A502CL10"/>
<sequence length="88" mass="9627">MAMGMAMVRAQPDPRVALAALARGRGEALAPLSRMLGRPSWYLGDFVRRGTPTALSIQEHRRLADYFGVDDRALGIRDLWVCDATVAA</sequence>
<evidence type="ECO:0000313" key="1">
    <source>
        <dbReference type="EMBL" id="TPG14345.1"/>
    </source>
</evidence>
<protein>
    <recommendedName>
        <fullName evidence="3">XRE family transcriptional regulator</fullName>
    </recommendedName>
</protein>
<evidence type="ECO:0008006" key="3">
    <source>
        <dbReference type="Google" id="ProtNLM"/>
    </source>
</evidence>
<dbReference type="RefSeq" id="WP_140867640.1">
    <property type="nucleotide sequence ID" value="NZ_RCZK01000002.1"/>
</dbReference>
<dbReference type="Proteomes" id="UP000318413">
    <property type="component" value="Unassembled WGS sequence"/>
</dbReference>
<proteinExistence type="predicted"/>
<name>A0A502CL10_9SPHN</name>
<gene>
    <name evidence="1" type="ORF">EAH84_03280</name>
</gene>
<evidence type="ECO:0000313" key="2">
    <source>
        <dbReference type="Proteomes" id="UP000318413"/>
    </source>
</evidence>
<dbReference type="OrthoDB" id="7576860at2"/>
<dbReference type="EMBL" id="RCZK01000002">
    <property type="protein sequence ID" value="TPG14345.1"/>
    <property type="molecule type" value="Genomic_DNA"/>
</dbReference>
<comment type="caution">
    <text evidence="1">The sequence shown here is derived from an EMBL/GenBank/DDBJ whole genome shotgun (WGS) entry which is preliminary data.</text>
</comment>
<organism evidence="1 2">
    <name type="scientific">Sphingomonas oligophenolica</name>
    <dbReference type="NCBI Taxonomy" id="301154"/>
    <lineage>
        <taxon>Bacteria</taxon>
        <taxon>Pseudomonadati</taxon>
        <taxon>Pseudomonadota</taxon>
        <taxon>Alphaproteobacteria</taxon>
        <taxon>Sphingomonadales</taxon>
        <taxon>Sphingomonadaceae</taxon>
        <taxon>Sphingomonas</taxon>
    </lineage>
</organism>